<feature type="transmembrane region" description="Helical" evidence="1">
    <location>
        <begin position="39"/>
        <end position="59"/>
    </location>
</feature>
<reference evidence="3" key="1">
    <citation type="submission" date="2019-04" db="EMBL/GenBank/DDBJ databases">
        <title>Friends and foes A comparative genomics studyof 23 Aspergillus species from section Flavi.</title>
        <authorList>
            <consortium name="DOE Joint Genome Institute"/>
            <person name="Kjaerbolling I."/>
            <person name="Vesth T."/>
            <person name="Frisvad J.C."/>
            <person name="Nybo J.L."/>
            <person name="Theobald S."/>
            <person name="Kildgaard S."/>
            <person name="Isbrandt T."/>
            <person name="Kuo A."/>
            <person name="Sato A."/>
            <person name="Lyhne E.K."/>
            <person name="Kogle M.E."/>
            <person name="Wiebenga A."/>
            <person name="Kun R.S."/>
            <person name="Lubbers R.J."/>
            <person name="Makela M.R."/>
            <person name="Barry K."/>
            <person name="Chovatia M."/>
            <person name="Clum A."/>
            <person name="Daum C."/>
            <person name="Haridas S."/>
            <person name="He G."/>
            <person name="LaButti K."/>
            <person name="Lipzen A."/>
            <person name="Mondo S."/>
            <person name="Riley R."/>
            <person name="Salamov A."/>
            <person name="Simmons B.A."/>
            <person name="Magnuson J.K."/>
            <person name="Henrissat B."/>
            <person name="Mortensen U.H."/>
            <person name="Larsen T.O."/>
            <person name="Devries R.P."/>
            <person name="Grigoriev I.V."/>
            <person name="Machida M."/>
            <person name="Baker S.E."/>
            <person name="Andersen M.R."/>
        </authorList>
    </citation>
    <scope>NUCLEOTIDE SEQUENCE [LARGE SCALE GENOMIC DNA]</scope>
    <source>
        <strain evidence="3">CBS 553.77</strain>
    </source>
</reference>
<evidence type="ECO:0000313" key="2">
    <source>
        <dbReference type="EMBL" id="KAE8352453.1"/>
    </source>
</evidence>
<dbReference type="EMBL" id="ML739130">
    <property type="protein sequence ID" value="KAE8352453.1"/>
    <property type="molecule type" value="Genomic_DNA"/>
</dbReference>
<evidence type="ECO:0000256" key="1">
    <source>
        <dbReference type="SAM" id="Phobius"/>
    </source>
</evidence>
<dbReference type="Proteomes" id="UP000327118">
    <property type="component" value="Unassembled WGS sequence"/>
</dbReference>
<dbReference type="AlphaFoldDB" id="A0A5N6Z5P2"/>
<gene>
    <name evidence="2" type="ORF">BDV28DRAFT_125463</name>
</gene>
<evidence type="ECO:0000313" key="3">
    <source>
        <dbReference type="Proteomes" id="UP000327118"/>
    </source>
</evidence>
<proteinExistence type="predicted"/>
<sequence>MRGPARLGPEATSYYHSQATTDVWITNYSWLCPSVVRGVLHSCIMKAAVLSGTILILFFDALKFRLHRQGFWKSDSIYQVSQV</sequence>
<protein>
    <submittedName>
        <fullName evidence="2">Uncharacterized protein</fullName>
    </submittedName>
</protein>
<keyword evidence="1" id="KW-0472">Membrane</keyword>
<keyword evidence="3" id="KW-1185">Reference proteome</keyword>
<keyword evidence="1" id="KW-1133">Transmembrane helix</keyword>
<accession>A0A5N6Z5P2</accession>
<keyword evidence="1" id="KW-0812">Transmembrane</keyword>
<organism evidence="2 3">
    <name type="scientific">Aspergillus coremiiformis</name>
    <dbReference type="NCBI Taxonomy" id="138285"/>
    <lineage>
        <taxon>Eukaryota</taxon>
        <taxon>Fungi</taxon>
        <taxon>Dikarya</taxon>
        <taxon>Ascomycota</taxon>
        <taxon>Pezizomycotina</taxon>
        <taxon>Eurotiomycetes</taxon>
        <taxon>Eurotiomycetidae</taxon>
        <taxon>Eurotiales</taxon>
        <taxon>Aspergillaceae</taxon>
        <taxon>Aspergillus</taxon>
        <taxon>Aspergillus subgen. Circumdati</taxon>
    </lineage>
</organism>
<name>A0A5N6Z5P2_9EURO</name>